<dbReference type="Proteomes" id="UP001194468">
    <property type="component" value="Unassembled WGS sequence"/>
</dbReference>
<dbReference type="EMBL" id="WHUW01000030">
    <property type="protein sequence ID" value="KAF8434174.1"/>
    <property type="molecule type" value="Genomic_DNA"/>
</dbReference>
<organism evidence="2 3">
    <name type="scientific">Boletus edulis BED1</name>
    <dbReference type="NCBI Taxonomy" id="1328754"/>
    <lineage>
        <taxon>Eukaryota</taxon>
        <taxon>Fungi</taxon>
        <taxon>Dikarya</taxon>
        <taxon>Basidiomycota</taxon>
        <taxon>Agaricomycotina</taxon>
        <taxon>Agaricomycetes</taxon>
        <taxon>Agaricomycetidae</taxon>
        <taxon>Boletales</taxon>
        <taxon>Boletineae</taxon>
        <taxon>Boletaceae</taxon>
        <taxon>Boletoideae</taxon>
        <taxon>Boletus</taxon>
    </lineage>
</organism>
<proteinExistence type="predicted"/>
<feature type="region of interest" description="Disordered" evidence="1">
    <location>
        <begin position="83"/>
        <end position="103"/>
    </location>
</feature>
<reference evidence="2" key="1">
    <citation type="submission" date="2019-10" db="EMBL/GenBank/DDBJ databases">
        <authorList>
            <consortium name="DOE Joint Genome Institute"/>
            <person name="Kuo A."/>
            <person name="Miyauchi S."/>
            <person name="Kiss E."/>
            <person name="Drula E."/>
            <person name="Kohler A."/>
            <person name="Sanchez-Garcia M."/>
            <person name="Andreopoulos B."/>
            <person name="Barry K.W."/>
            <person name="Bonito G."/>
            <person name="Buee M."/>
            <person name="Carver A."/>
            <person name="Chen C."/>
            <person name="Cichocki N."/>
            <person name="Clum A."/>
            <person name="Culley D."/>
            <person name="Crous P.W."/>
            <person name="Fauchery L."/>
            <person name="Girlanda M."/>
            <person name="Hayes R."/>
            <person name="Keri Z."/>
            <person name="LaButti K."/>
            <person name="Lipzen A."/>
            <person name="Lombard V."/>
            <person name="Magnuson J."/>
            <person name="Maillard F."/>
            <person name="Morin E."/>
            <person name="Murat C."/>
            <person name="Nolan M."/>
            <person name="Ohm R."/>
            <person name="Pangilinan J."/>
            <person name="Pereira M."/>
            <person name="Perotto S."/>
            <person name="Peter M."/>
            <person name="Riley R."/>
            <person name="Sitrit Y."/>
            <person name="Stielow B."/>
            <person name="Szollosi G."/>
            <person name="Zifcakova L."/>
            <person name="Stursova M."/>
            <person name="Spatafora J.W."/>
            <person name="Tedersoo L."/>
            <person name="Vaario L.-M."/>
            <person name="Yamada A."/>
            <person name="Yan M."/>
            <person name="Wang P."/>
            <person name="Xu J."/>
            <person name="Bruns T."/>
            <person name="Baldrian P."/>
            <person name="Vilgalys R."/>
            <person name="Henrissat B."/>
            <person name="Grigoriev I.V."/>
            <person name="Hibbett D."/>
            <person name="Nagy L.G."/>
            <person name="Martin F.M."/>
        </authorList>
    </citation>
    <scope>NUCLEOTIDE SEQUENCE</scope>
    <source>
        <strain evidence="2">BED1</strain>
    </source>
</reference>
<dbReference type="AlphaFoldDB" id="A0AAD4BM20"/>
<evidence type="ECO:0000313" key="3">
    <source>
        <dbReference type="Proteomes" id="UP001194468"/>
    </source>
</evidence>
<gene>
    <name evidence="2" type="ORF">L210DRAFT_3632887</name>
</gene>
<sequence>MPGWTLVDTHPTQGRVFQRPLDVTELCFLWDGFFNWTADSSHHYELRLSSGARDAHLFSEANIARAWVSTKRRFPLAGALQQTRKRTTAQDLPRNPTLSSGSTISLSSVHATSSLGRTFARCLLDSTLARGGGPESGQVPLEERLAMAIPLVDLEPASQVCAGLSNVERTPGRAAGTGRVIINDEGGTRSGSWEAATACHQISRHRPHQLDAEYESVELRYRLYPQPRLSMEKDADSMVPSSQSARSILFRFPTVEDLEEQELNAEMIPNDQITDVLTATERAVEQFRRISTPVRK</sequence>
<protein>
    <submittedName>
        <fullName evidence="2">Uncharacterized protein</fullName>
    </submittedName>
</protein>
<accession>A0AAD4BM20</accession>
<comment type="caution">
    <text evidence="2">The sequence shown here is derived from an EMBL/GenBank/DDBJ whole genome shotgun (WGS) entry which is preliminary data.</text>
</comment>
<keyword evidence="3" id="KW-1185">Reference proteome</keyword>
<evidence type="ECO:0000313" key="2">
    <source>
        <dbReference type="EMBL" id="KAF8434174.1"/>
    </source>
</evidence>
<evidence type="ECO:0000256" key="1">
    <source>
        <dbReference type="SAM" id="MobiDB-lite"/>
    </source>
</evidence>
<name>A0AAD4BM20_BOLED</name>
<reference evidence="2" key="2">
    <citation type="journal article" date="2020" name="Nat. Commun.">
        <title>Large-scale genome sequencing of mycorrhizal fungi provides insights into the early evolution of symbiotic traits.</title>
        <authorList>
            <person name="Miyauchi S."/>
            <person name="Kiss E."/>
            <person name="Kuo A."/>
            <person name="Drula E."/>
            <person name="Kohler A."/>
            <person name="Sanchez-Garcia M."/>
            <person name="Morin E."/>
            <person name="Andreopoulos B."/>
            <person name="Barry K.W."/>
            <person name="Bonito G."/>
            <person name="Buee M."/>
            <person name="Carver A."/>
            <person name="Chen C."/>
            <person name="Cichocki N."/>
            <person name="Clum A."/>
            <person name="Culley D."/>
            <person name="Crous P.W."/>
            <person name="Fauchery L."/>
            <person name="Girlanda M."/>
            <person name="Hayes R.D."/>
            <person name="Keri Z."/>
            <person name="LaButti K."/>
            <person name="Lipzen A."/>
            <person name="Lombard V."/>
            <person name="Magnuson J."/>
            <person name="Maillard F."/>
            <person name="Murat C."/>
            <person name="Nolan M."/>
            <person name="Ohm R.A."/>
            <person name="Pangilinan J."/>
            <person name="Pereira M.F."/>
            <person name="Perotto S."/>
            <person name="Peter M."/>
            <person name="Pfister S."/>
            <person name="Riley R."/>
            <person name="Sitrit Y."/>
            <person name="Stielow J.B."/>
            <person name="Szollosi G."/>
            <person name="Zifcakova L."/>
            <person name="Stursova M."/>
            <person name="Spatafora J.W."/>
            <person name="Tedersoo L."/>
            <person name="Vaario L.M."/>
            <person name="Yamada A."/>
            <person name="Yan M."/>
            <person name="Wang P."/>
            <person name="Xu J."/>
            <person name="Bruns T."/>
            <person name="Baldrian P."/>
            <person name="Vilgalys R."/>
            <person name="Dunand C."/>
            <person name="Henrissat B."/>
            <person name="Grigoriev I.V."/>
            <person name="Hibbett D."/>
            <person name="Nagy L.G."/>
            <person name="Martin F.M."/>
        </authorList>
    </citation>
    <scope>NUCLEOTIDE SEQUENCE</scope>
    <source>
        <strain evidence="2">BED1</strain>
    </source>
</reference>